<feature type="compositionally biased region" description="Polar residues" evidence="1">
    <location>
        <begin position="144"/>
        <end position="156"/>
    </location>
</feature>
<organism evidence="3 4">
    <name type="scientific">Paenibacillus antri</name>
    <dbReference type="NCBI Taxonomy" id="2582848"/>
    <lineage>
        <taxon>Bacteria</taxon>
        <taxon>Bacillati</taxon>
        <taxon>Bacillota</taxon>
        <taxon>Bacilli</taxon>
        <taxon>Bacillales</taxon>
        <taxon>Paenibacillaceae</taxon>
        <taxon>Paenibacillus</taxon>
    </lineage>
</organism>
<feature type="signal peptide" evidence="2">
    <location>
        <begin position="1"/>
        <end position="19"/>
    </location>
</feature>
<dbReference type="AlphaFoldDB" id="A0A5R9GAJ8"/>
<comment type="caution">
    <text evidence="3">The sequence shown here is derived from an EMBL/GenBank/DDBJ whole genome shotgun (WGS) entry which is preliminary data.</text>
</comment>
<dbReference type="PROSITE" id="PS51257">
    <property type="entry name" value="PROKAR_LIPOPROTEIN"/>
    <property type="match status" value="1"/>
</dbReference>
<reference evidence="3 4" key="1">
    <citation type="submission" date="2019-05" db="EMBL/GenBank/DDBJ databases">
        <authorList>
            <person name="Narsing Rao M.P."/>
            <person name="Li W.J."/>
        </authorList>
    </citation>
    <scope>NUCLEOTIDE SEQUENCE [LARGE SCALE GENOMIC DNA]</scope>
    <source>
        <strain evidence="3 4">SYSU_K30003</strain>
    </source>
</reference>
<evidence type="ECO:0000256" key="1">
    <source>
        <dbReference type="SAM" id="MobiDB-lite"/>
    </source>
</evidence>
<feature type="chain" id="PRO_5024446196" description="Sporulation protein" evidence="2">
    <location>
        <begin position="20"/>
        <end position="420"/>
    </location>
</feature>
<feature type="compositionally biased region" description="Gly residues" evidence="1">
    <location>
        <begin position="213"/>
        <end position="225"/>
    </location>
</feature>
<feature type="region of interest" description="Disordered" evidence="1">
    <location>
        <begin position="140"/>
        <end position="161"/>
    </location>
</feature>
<dbReference type="OrthoDB" id="1707228at2"/>
<feature type="region of interest" description="Disordered" evidence="1">
    <location>
        <begin position="195"/>
        <end position="242"/>
    </location>
</feature>
<sequence length="420" mass="43146">MLKKLLRVTVLGASVLALAACGGQNDAGNMSQNGYRTNQTGAGQGIRGATDYGNHNNRNLRINRDIARAIERIDGISRARVVMGESNAYVAVELNENAGNSPALGGSNARSSANASEFGMRGNYYGATDSRVFPSVRSRGGVGTTSLEEAGSSASAPNMYGTNARGAGRGLSGGSEISGYSGGDGNPGGFLGGLGQMFGLNGDRNDRSDHAGGTTGAAGGTGTTGTTGTTGANGAAGSAGMNGMNAGNGGVTGTGRSGRIGLNPTGMNGTDDANSRFMHNGGQFGQLSAYNNNNGLSMQVRARVESIVRSLAPNVRNVYVSSDRSFMQRLGTYKTNSFGGTDGEGLVSQFNEFVERLFNADNDANRYDMQNGYDQRNRNGATRLMDNSFDRNNPRHNGGGVTGTGTGMNRAQAGTLGSAR</sequence>
<evidence type="ECO:0000313" key="4">
    <source>
        <dbReference type="Proteomes" id="UP000309676"/>
    </source>
</evidence>
<proteinExistence type="predicted"/>
<protein>
    <recommendedName>
        <fullName evidence="5">Sporulation protein</fullName>
    </recommendedName>
</protein>
<feature type="compositionally biased region" description="Gly residues" evidence="1">
    <location>
        <begin position="397"/>
        <end position="406"/>
    </location>
</feature>
<accession>A0A5R9GAJ8</accession>
<evidence type="ECO:0000256" key="2">
    <source>
        <dbReference type="SAM" id="SignalP"/>
    </source>
</evidence>
<dbReference type="RefSeq" id="WP_138192800.1">
    <property type="nucleotide sequence ID" value="NZ_VCIW01000002.1"/>
</dbReference>
<name>A0A5R9GAJ8_9BACL</name>
<feature type="region of interest" description="Disordered" evidence="1">
    <location>
        <begin position="371"/>
        <end position="420"/>
    </location>
</feature>
<dbReference type="Pfam" id="PF09580">
    <property type="entry name" value="Spore_YhcN_YlaJ"/>
    <property type="match status" value="2"/>
</dbReference>
<keyword evidence="4" id="KW-1185">Reference proteome</keyword>
<dbReference type="EMBL" id="VCIW01000002">
    <property type="protein sequence ID" value="TLS53482.1"/>
    <property type="molecule type" value="Genomic_DNA"/>
</dbReference>
<feature type="compositionally biased region" description="Low complexity" evidence="1">
    <location>
        <begin position="226"/>
        <end position="242"/>
    </location>
</feature>
<dbReference type="InterPro" id="IPR019076">
    <property type="entry name" value="Spore_lipoprot_YhcN/YlaJ-like"/>
</dbReference>
<dbReference type="Proteomes" id="UP000309676">
    <property type="component" value="Unassembled WGS sequence"/>
</dbReference>
<gene>
    <name evidence="3" type="ORF">FE782_04205</name>
</gene>
<keyword evidence="2" id="KW-0732">Signal</keyword>
<evidence type="ECO:0008006" key="5">
    <source>
        <dbReference type="Google" id="ProtNLM"/>
    </source>
</evidence>
<evidence type="ECO:0000313" key="3">
    <source>
        <dbReference type="EMBL" id="TLS53482.1"/>
    </source>
</evidence>